<gene>
    <name evidence="1" type="ORF">AM571_CH01907</name>
</gene>
<evidence type="ECO:0000313" key="1">
    <source>
        <dbReference type="EMBL" id="APO74721.1"/>
    </source>
</evidence>
<organism evidence="1 2">
    <name type="scientific">Rhizobium etli 8C-3</name>
    <dbReference type="NCBI Taxonomy" id="538025"/>
    <lineage>
        <taxon>Bacteria</taxon>
        <taxon>Pseudomonadati</taxon>
        <taxon>Pseudomonadota</taxon>
        <taxon>Alphaproteobacteria</taxon>
        <taxon>Hyphomicrobiales</taxon>
        <taxon>Rhizobiaceae</taxon>
        <taxon>Rhizobium/Agrobacterium group</taxon>
        <taxon>Rhizobium</taxon>
    </lineage>
</organism>
<dbReference type="EMBL" id="CP017241">
    <property type="protein sequence ID" value="APO74721.1"/>
    <property type="molecule type" value="Genomic_DNA"/>
</dbReference>
<sequence length="102" mass="10811">MRGFSGLEAAIGSRRLGGFAASSVSAHGHAQCFDLSDRGREALRAGCRDMQAFAAALVTGPAPAILKKRSTNLVLLHMIAISELNVVVCRIVARPQPFPRVP</sequence>
<dbReference type="Proteomes" id="UP000185109">
    <property type="component" value="Chromosome"/>
</dbReference>
<dbReference type="AlphaFoldDB" id="A0A1L5P3Q3"/>
<reference evidence="1 2" key="1">
    <citation type="submission" date="2016-09" db="EMBL/GenBank/DDBJ databases">
        <title>The complete genome sequences of Rhizobium gallicum, symbiovars gallicum and phaseoli, symbionts associated to common bean (Phaseolus vulgaris).</title>
        <authorList>
            <person name="Bustos P."/>
            <person name="Santamaria R.I."/>
            <person name="Perez-Carrascal O.M."/>
            <person name="Juarez S."/>
            <person name="Lozano L."/>
            <person name="Martinez-Flores I."/>
            <person name="Martinez-Romero E."/>
            <person name="Cevallos M."/>
            <person name="Romero D."/>
            <person name="Davila G."/>
            <person name="Gonzalez V."/>
        </authorList>
    </citation>
    <scope>NUCLEOTIDE SEQUENCE [LARGE SCALE GENOMIC DNA]</scope>
    <source>
        <strain evidence="1 2">8C-3</strain>
    </source>
</reference>
<proteinExistence type="predicted"/>
<accession>A0A1L5P3Q3</accession>
<protein>
    <submittedName>
        <fullName evidence="1">Uncharacterized protein</fullName>
    </submittedName>
</protein>
<name>A0A1L5P3Q3_RHIET</name>
<evidence type="ECO:0000313" key="2">
    <source>
        <dbReference type="Proteomes" id="UP000185109"/>
    </source>
</evidence>